<feature type="transmembrane region" description="Helical" evidence="1">
    <location>
        <begin position="150"/>
        <end position="170"/>
    </location>
</feature>
<name>A0A921ZP04_MANSE</name>
<comment type="caution">
    <text evidence="2">The sequence shown here is derived from an EMBL/GenBank/DDBJ whole genome shotgun (WGS) entry which is preliminary data.</text>
</comment>
<keyword evidence="1" id="KW-0472">Membrane</keyword>
<organism evidence="2 3">
    <name type="scientific">Manduca sexta</name>
    <name type="common">Tobacco hawkmoth</name>
    <name type="synonym">Tobacco hornworm</name>
    <dbReference type="NCBI Taxonomy" id="7130"/>
    <lineage>
        <taxon>Eukaryota</taxon>
        <taxon>Metazoa</taxon>
        <taxon>Ecdysozoa</taxon>
        <taxon>Arthropoda</taxon>
        <taxon>Hexapoda</taxon>
        <taxon>Insecta</taxon>
        <taxon>Pterygota</taxon>
        <taxon>Neoptera</taxon>
        <taxon>Endopterygota</taxon>
        <taxon>Lepidoptera</taxon>
        <taxon>Glossata</taxon>
        <taxon>Ditrysia</taxon>
        <taxon>Bombycoidea</taxon>
        <taxon>Sphingidae</taxon>
        <taxon>Sphinginae</taxon>
        <taxon>Sphingini</taxon>
        <taxon>Manduca</taxon>
    </lineage>
</organism>
<reference evidence="2" key="2">
    <citation type="submission" date="2020-12" db="EMBL/GenBank/DDBJ databases">
        <authorList>
            <person name="Kanost M."/>
        </authorList>
    </citation>
    <scope>NUCLEOTIDE SEQUENCE</scope>
</reference>
<keyword evidence="1" id="KW-0812">Transmembrane</keyword>
<evidence type="ECO:0000313" key="2">
    <source>
        <dbReference type="EMBL" id="KAG6461415.1"/>
    </source>
</evidence>
<feature type="transmembrane region" description="Helical" evidence="1">
    <location>
        <begin position="121"/>
        <end position="144"/>
    </location>
</feature>
<feature type="transmembrane region" description="Helical" evidence="1">
    <location>
        <begin position="17"/>
        <end position="35"/>
    </location>
</feature>
<gene>
    <name evidence="2" type="ORF">O3G_MSEX012606</name>
</gene>
<accession>A0A921ZP04</accession>
<dbReference type="AlphaFoldDB" id="A0A921ZP04"/>
<protein>
    <submittedName>
        <fullName evidence="2">Uncharacterized protein</fullName>
    </submittedName>
</protein>
<evidence type="ECO:0000256" key="1">
    <source>
        <dbReference type="SAM" id="Phobius"/>
    </source>
</evidence>
<keyword evidence="1" id="KW-1133">Transmembrane helix</keyword>
<dbReference type="Proteomes" id="UP000791440">
    <property type="component" value="Unassembled WGS sequence"/>
</dbReference>
<keyword evidence="3" id="KW-1185">Reference proteome</keyword>
<evidence type="ECO:0000313" key="3">
    <source>
        <dbReference type="Proteomes" id="UP000791440"/>
    </source>
</evidence>
<reference evidence="2" key="1">
    <citation type="journal article" date="2016" name="Insect Biochem. Mol. Biol.">
        <title>Multifaceted biological insights from a draft genome sequence of the tobacco hornworm moth, Manduca sexta.</title>
        <authorList>
            <person name="Kanost M.R."/>
            <person name="Arrese E.L."/>
            <person name="Cao X."/>
            <person name="Chen Y.R."/>
            <person name="Chellapilla S."/>
            <person name="Goldsmith M.R."/>
            <person name="Grosse-Wilde E."/>
            <person name="Heckel D.G."/>
            <person name="Herndon N."/>
            <person name="Jiang H."/>
            <person name="Papanicolaou A."/>
            <person name="Qu J."/>
            <person name="Soulages J.L."/>
            <person name="Vogel H."/>
            <person name="Walters J."/>
            <person name="Waterhouse R.M."/>
            <person name="Ahn S.J."/>
            <person name="Almeida F.C."/>
            <person name="An C."/>
            <person name="Aqrawi P."/>
            <person name="Bretschneider A."/>
            <person name="Bryant W.B."/>
            <person name="Bucks S."/>
            <person name="Chao H."/>
            <person name="Chevignon G."/>
            <person name="Christen J.M."/>
            <person name="Clarke D.F."/>
            <person name="Dittmer N.T."/>
            <person name="Ferguson L.C.F."/>
            <person name="Garavelou S."/>
            <person name="Gordon K.H.J."/>
            <person name="Gunaratna R.T."/>
            <person name="Han Y."/>
            <person name="Hauser F."/>
            <person name="He Y."/>
            <person name="Heidel-Fischer H."/>
            <person name="Hirsh A."/>
            <person name="Hu Y."/>
            <person name="Jiang H."/>
            <person name="Kalra D."/>
            <person name="Klinner C."/>
            <person name="Konig C."/>
            <person name="Kovar C."/>
            <person name="Kroll A.R."/>
            <person name="Kuwar S.S."/>
            <person name="Lee S.L."/>
            <person name="Lehman R."/>
            <person name="Li K."/>
            <person name="Li Z."/>
            <person name="Liang H."/>
            <person name="Lovelace S."/>
            <person name="Lu Z."/>
            <person name="Mansfield J.H."/>
            <person name="McCulloch K.J."/>
            <person name="Mathew T."/>
            <person name="Morton B."/>
            <person name="Muzny D.M."/>
            <person name="Neunemann D."/>
            <person name="Ongeri F."/>
            <person name="Pauchet Y."/>
            <person name="Pu L.L."/>
            <person name="Pyrousis I."/>
            <person name="Rao X.J."/>
            <person name="Redding A."/>
            <person name="Roesel C."/>
            <person name="Sanchez-Gracia A."/>
            <person name="Schaack S."/>
            <person name="Shukla A."/>
            <person name="Tetreau G."/>
            <person name="Wang Y."/>
            <person name="Xiong G.H."/>
            <person name="Traut W."/>
            <person name="Walsh T.K."/>
            <person name="Worley K.C."/>
            <person name="Wu D."/>
            <person name="Wu W."/>
            <person name="Wu Y.Q."/>
            <person name="Zhang X."/>
            <person name="Zou Z."/>
            <person name="Zucker H."/>
            <person name="Briscoe A.D."/>
            <person name="Burmester T."/>
            <person name="Clem R.J."/>
            <person name="Feyereisen R."/>
            <person name="Grimmelikhuijzen C.J.P."/>
            <person name="Hamodrakas S.J."/>
            <person name="Hansson B.S."/>
            <person name="Huguet E."/>
            <person name="Jermiin L.S."/>
            <person name="Lan Q."/>
            <person name="Lehman H.K."/>
            <person name="Lorenzen M."/>
            <person name="Merzendorfer H."/>
            <person name="Michalopoulos I."/>
            <person name="Morton D.B."/>
            <person name="Muthukrishnan S."/>
            <person name="Oakeshott J.G."/>
            <person name="Palmer W."/>
            <person name="Park Y."/>
            <person name="Passarelli A.L."/>
            <person name="Rozas J."/>
            <person name="Schwartz L.M."/>
            <person name="Smith W."/>
            <person name="Southgate A."/>
            <person name="Vilcinskas A."/>
            <person name="Vogt R."/>
            <person name="Wang P."/>
            <person name="Werren J."/>
            <person name="Yu X.Q."/>
            <person name="Zhou J.J."/>
            <person name="Brown S.J."/>
            <person name="Scherer S.E."/>
            <person name="Richards S."/>
            <person name="Blissard G.W."/>
        </authorList>
    </citation>
    <scope>NUCLEOTIDE SEQUENCE</scope>
</reference>
<sequence length="215" mass="23603">MILSIQSFSGLWYRGRTFLPIGHVVLHFLFVATFWSRRLLSSDDTLYPGRRAKNPSVITKQASANHRQHNEKMCNKFTVLSLAYVVVFLTVVKCDDQVSFGDLSKETDVGRTFGHNALKRLSFIFLPVMFTLGVISTLLMALAVISVKNLAIGVVLLIVAVSQAVSRLFAATSSPLVLHPRTDVLPAPVVPAPWPASGPLLSPWARSDNEATISD</sequence>
<dbReference type="EMBL" id="JH668744">
    <property type="protein sequence ID" value="KAG6461415.1"/>
    <property type="molecule type" value="Genomic_DNA"/>
</dbReference>
<proteinExistence type="predicted"/>